<proteinExistence type="predicted"/>
<organism evidence="3">
    <name type="scientific">uncultured Acetobacteraceae bacterium</name>
    <dbReference type="NCBI Taxonomy" id="169975"/>
    <lineage>
        <taxon>Bacteria</taxon>
        <taxon>Pseudomonadati</taxon>
        <taxon>Pseudomonadota</taxon>
        <taxon>Alphaproteobacteria</taxon>
        <taxon>Acetobacterales</taxon>
        <taxon>Acetobacteraceae</taxon>
        <taxon>environmental samples</taxon>
    </lineage>
</organism>
<evidence type="ECO:0000313" key="3">
    <source>
        <dbReference type="EMBL" id="CAA9249789.1"/>
    </source>
</evidence>
<keyword evidence="1" id="KW-0812">Transmembrane</keyword>
<evidence type="ECO:0000256" key="1">
    <source>
        <dbReference type="SAM" id="Phobius"/>
    </source>
</evidence>
<gene>
    <name evidence="3" type="ORF">AVDCRST_MAG08-2060</name>
</gene>
<feature type="transmembrane region" description="Helical" evidence="1">
    <location>
        <begin position="219"/>
        <end position="240"/>
    </location>
</feature>
<feature type="transmembrane region" description="Helical" evidence="1">
    <location>
        <begin position="160"/>
        <end position="180"/>
    </location>
</feature>
<feature type="domain" description="EamA" evidence="2">
    <location>
        <begin position="161"/>
        <end position="291"/>
    </location>
</feature>
<name>A0A6J4IGL8_9PROT</name>
<dbReference type="InterPro" id="IPR000620">
    <property type="entry name" value="EamA_dom"/>
</dbReference>
<keyword evidence="1" id="KW-0472">Membrane</keyword>
<dbReference type="SUPFAM" id="SSF103481">
    <property type="entry name" value="Multidrug resistance efflux transporter EmrE"/>
    <property type="match status" value="2"/>
</dbReference>
<feature type="transmembrane region" description="Helical" evidence="1">
    <location>
        <begin position="78"/>
        <end position="97"/>
    </location>
</feature>
<dbReference type="Pfam" id="PF00892">
    <property type="entry name" value="EamA"/>
    <property type="match status" value="2"/>
</dbReference>
<dbReference type="Gene3D" id="1.10.3730.20">
    <property type="match status" value="1"/>
</dbReference>
<dbReference type="PANTHER" id="PTHR22911">
    <property type="entry name" value="ACYL-MALONYL CONDENSING ENZYME-RELATED"/>
    <property type="match status" value="1"/>
</dbReference>
<dbReference type="EMBL" id="CADCTG010000167">
    <property type="protein sequence ID" value="CAA9249789.1"/>
    <property type="molecule type" value="Genomic_DNA"/>
</dbReference>
<evidence type="ECO:0000259" key="2">
    <source>
        <dbReference type="Pfam" id="PF00892"/>
    </source>
</evidence>
<feature type="transmembrane region" description="Helical" evidence="1">
    <location>
        <begin position="252"/>
        <end position="270"/>
    </location>
</feature>
<accession>A0A6J4IGL8</accession>
<keyword evidence="1" id="KW-1133">Transmembrane helix</keyword>
<feature type="transmembrane region" description="Helical" evidence="1">
    <location>
        <begin position="136"/>
        <end position="154"/>
    </location>
</feature>
<dbReference type="AlphaFoldDB" id="A0A6J4IGL8"/>
<feature type="transmembrane region" description="Helical" evidence="1">
    <location>
        <begin position="47"/>
        <end position="66"/>
    </location>
</feature>
<dbReference type="PANTHER" id="PTHR22911:SF137">
    <property type="entry name" value="SOLUTE CARRIER FAMILY 35 MEMBER G2-RELATED"/>
    <property type="match status" value="1"/>
</dbReference>
<feature type="transmembrane region" description="Helical" evidence="1">
    <location>
        <begin position="103"/>
        <end position="124"/>
    </location>
</feature>
<feature type="domain" description="EamA" evidence="2">
    <location>
        <begin position="17"/>
        <end position="150"/>
    </location>
</feature>
<dbReference type="InterPro" id="IPR037185">
    <property type="entry name" value="EmrE-like"/>
</dbReference>
<dbReference type="GO" id="GO:0016020">
    <property type="term" value="C:membrane"/>
    <property type="evidence" value="ECO:0007669"/>
    <property type="project" value="InterPro"/>
</dbReference>
<reference evidence="3" key="1">
    <citation type="submission" date="2020-02" db="EMBL/GenBank/DDBJ databases">
        <authorList>
            <person name="Meier V. D."/>
        </authorList>
    </citation>
    <scope>NUCLEOTIDE SEQUENCE</scope>
    <source>
        <strain evidence="3">AVDCRST_MAG08</strain>
    </source>
</reference>
<protein>
    <recommendedName>
        <fullName evidence="2">EamA domain-containing protein</fullName>
    </recommendedName>
</protein>
<feature type="transmembrane region" description="Helical" evidence="1">
    <location>
        <begin position="192"/>
        <end position="213"/>
    </location>
</feature>
<feature type="transmembrane region" description="Helical" evidence="1">
    <location>
        <begin position="276"/>
        <end position="292"/>
    </location>
</feature>
<sequence length="309" mass="31302">MALPADRTSQATGRPLIGIALVLASAASLAAAPTAAKLALDSGGNTLTVVALRSAIGAALMGLLLAGSRQRFGVGRATLMRCLYAGLFYAVTTYGFIGSVAYIPVSVAVPILFTHPIIVAVLSHWRGGERLTRRKLALALAALAGIALVLGPESGNLDPVGIGLAALAAAAASGMILFAARAQEAATNTQANFHMTAVAVAALVAATVAGDAWSFPSGAVGWLGLAGAGVGITVGFLAFFAAFRHIGPVRATMLGTVEPLFSTLFAVAVLDERLGPWQWSGVVLVVVALGLFEAPERDRRPGNAARGGP</sequence>